<dbReference type="EMBL" id="CM055108">
    <property type="protein sequence ID" value="KAJ7525601.1"/>
    <property type="molecule type" value="Genomic_DNA"/>
</dbReference>
<dbReference type="Proteomes" id="UP001162992">
    <property type="component" value="Chromosome 17"/>
</dbReference>
<name>A0ACC2B749_DIPCM</name>
<accession>A0ACC2B749</accession>
<keyword evidence="2" id="KW-1185">Reference proteome</keyword>
<sequence length="766" mass="82279">MRGGDGDGGIAMSAVQQSSLFSSTVSLGSTSNPPRAAVKTESPKNQFPAGLRVLVVDDDPICLMILEKMLRRCAYDVTTCGQATVALAMLRENKTRFDLVISDVYMPDMDGFKLLELVGLEMDLPVIMMSADGETSAVMKGITHGACDYLLKPVRMEELRNIWQHVVRKKRNEVKEVEHSGSVEDNERLKRPSEDAEHTSSSNTKKRKDVKEEEDDNDHDIDDPTTLKKPRVVWSVELHQQFVSAVNQLGIDKAVPKRILELMSVQGLTRENVASHLQKYRLYLKRLSNGPQPNGMNLAFAGSQDSSLISPISSLEGMNGLHSLAASGHLTAQALASVQSGAIGRLGNVSGIGPTGLDSSVLLQLAALQGGSGGSFNKPRVAPALMKQGSFYQALPGGLELDQLARTQNVINQLEPLVDHATGESILQHQLMNRNIGGMGSMGGACNNLSTNVTGNALLMRYLQQQQAKQQIDGLSMPPGQHILPAEFSGNLGSLSNMGIANLNTEVGFSTLNSNVAPAVSYGLNSLYSTSHIDSKNLNLLGGVPSSNFPVGSSTTGPGLASSNVVSTPAVKNLAPNASIFDDTYAVQSIRSSILPFNTLGSVNHNIIQDSNLQKRVGWQGQSVGMNQDFVVTPSPIQSSHNSQIFTGPHLHTVFGQGQAQGHELVGQGPSFTRNDAGFMRPRSSQCNSEQSTTDIKLKEEPVSDSATTKLDSALSAVKAASSADDLLTLFLKQIRCLWLQQQEMAGYSDNDLALDGYTPDNLYVK</sequence>
<evidence type="ECO:0000313" key="2">
    <source>
        <dbReference type="Proteomes" id="UP001162992"/>
    </source>
</evidence>
<organism evidence="1 2">
    <name type="scientific">Diphasiastrum complanatum</name>
    <name type="common">Issler's clubmoss</name>
    <name type="synonym">Lycopodium complanatum</name>
    <dbReference type="NCBI Taxonomy" id="34168"/>
    <lineage>
        <taxon>Eukaryota</taxon>
        <taxon>Viridiplantae</taxon>
        <taxon>Streptophyta</taxon>
        <taxon>Embryophyta</taxon>
        <taxon>Tracheophyta</taxon>
        <taxon>Lycopodiopsida</taxon>
        <taxon>Lycopodiales</taxon>
        <taxon>Lycopodiaceae</taxon>
        <taxon>Lycopodioideae</taxon>
        <taxon>Diphasiastrum</taxon>
    </lineage>
</organism>
<evidence type="ECO:0000313" key="1">
    <source>
        <dbReference type="EMBL" id="KAJ7525601.1"/>
    </source>
</evidence>
<protein>
    <submittedName>
        <fullName evidence="1">Uncharacterized protein</fullName>
    </submittedName>
</protein>
<gene>
    <name evidence="1" type="ORF">O6H91_17G058300</name>
</gene>
<comment type="caution">
    <text evidence="1">The sequence shown here is derived from an EMBL/GenBank/DDBJ whole genome shotgun (WGS) entry which is preliminary data.</text>
</comment>
<reference evidence="2" key="1">
    <citation type="journal article" date="2024" name="Proc. Natl. Acad. Sci. U.S.A.">
        <title>Extraordinary preservation of gene collinearity over three hundred million years revealed in homosporous lycophytes.</title>
        <authorList>
            <person name="Li C."/>
            <person name="Wickell D."/>
            <person name="Kuo L.Y."/>
            <person name="Chen X."/>
            <person name="Nie B."/>
            <person name="Liao X."/>
            <person name="Peng D."/>
            <person name="Ji J."/>
            <person name="Jenkins J."/>
            <person name="Williams M."/>
            <person name="Shu S."/>
            <person name="Plott C."/>
            <person name="Barry K."/>
            <person name="Rajasekar S."/>
            <person name="Grimwood J."/>
            <person name="Han X."/>
            <person name="Sun S."/>
            <person name="Hou Z."/>
            <person name="He W."/>
            <person name="Dai G."/>
            <person name="Sun C."/>
            <person name="Schmutz J."/>
            <person name="Leebens-Mack J.H."/>
            <person name="Li F.W."/>
            <person name="Wang L."/>
        </authorList>
    </citation>
    <scope>NUCLEOTIDE SEQUENCE [LARGE SCALE GENOMIC DNA]</scope>
    <source>
        <strain evidence="2">cv. PW_Plant_1</strain>
    </source>
</reference>
<proteinExistence type="predicted"/>